<dbReference type="GO" id="GO:0006744">
    <property type="term" value="P:ubiquinone biosynthetic process"/>
    <property type="evidence" value="ECO:0007669"/>
    <property type="project" value="InterPro"/>
</dbReference>
<reference evidence="1" key="1">
    <citation type="submission" date="2013-08" db="EMBL/GenBank/DDBJ databases">
        <authorList>
            <person name="Mendez C."/>
            <person name="Richter M."/>
            <person name="Ferrer M."/>
            <person name="Sanchez J."/>
        </authorList>
    </citation>
    <scope>NUCLEOTIDE SEQUENCE</scope>
</reference>
<dbReference type="NCBIfam" id="NF011991">
    <property type="entry name" value="PRK15447.1"/>
    <property type="match status" value="1"/>
</dbReference>
<comment type="caution">
    <text evidence="1">The sequence shown here is derived from an EMBL/GenBank/DDBJ whole genome shotgun (WGS) entry which is preliminary data.</text>
</comment>
<dbReference type="HAMAP" id="MF_02233">
    <property type="entry name" value="UbiV"/>
    <property type="match status" value="1"/>
</dbReference>
<protein>
    <submittedName>
        <fullName evidence="1">Protease</fullName>
    </submittedName>
</protein>
<dbReference type="GO" id="GO:0006508">
    <property type="term" value="P:proteolysis"/>
    <property type="evidence" value="ECO:0007669"/>
    <property type="project" value="UniProtKB-KW"/>
</dbReference>
<dbReference type="InterPro" id="IPR001539">
    <property type="entry name" value="Peptidase_U32"/>
</dbReference>
<dbReference type="InterPro" id="IPR043693">
    <property type="entry name" value="UbiV"/>
</dbReference>
<organism evidence="1">
    <name type="scientific">mine drainage metagenome</name>
    <dbReference type="NCBI Taxonomy" id="410659"/>
    <lineage>
        <taxon>unclassified sequences</taxon>
        <taxon>metagenomes</taxon>
        <taxon>ecological metagenomes</taxon>
    </lineage>
</organism>
<keyword evidence="1" id="KW-0378">Hydrolase</keyword>
<sequence>MSQPHMRLALGPVLYHWSSDRLLDFYETVAKAPVDIVYLGETICSKRRNLRWMEWMQIGHMLKDRDKEVVLSTLTLVEAESELSQIEHVCTNGEFLVEANDMAAIHVLAENGLPFAGGAALNIYNAQTLARLQNLGLIRWIPPLELSGAALGAITRERYPDGPEIELFAFGRMPLAYSARCFTARAHDLTRDHCDFICSQYPSGLNVETQDGQCFFTLNGLQTQSGRILNLLPHWREVSQAGASILRISPDAQNTFELIHRIRDALDGEGAPHVSDLIGVSTCDGYWQGQPGFL</sequence>
<dbReference type="PANTHER" id="PTHR30217">
    <property type="entry name" value="PEPTIDASE U32 FAMILY"/>
    <property type="match status" value="1"/>
</dbReference>
<accession>T1A014</accession>
<proteinExistence type="inferred from homology"/>
<keyword evidence="1" id="KW-0645">Protease</keyword>
<dbReference type="InterPro" id="IPR051454">
    <property type="entry name" value="RNA/ubiquinone_mod_enzymes"/>
</dbReference>
<evidence type="ECO:0000313" key="1">
    <source>
        <dbReference type="EMBL" id="EQD50232.1"/>
    </source>
</evidence>
<name>T1A014_9ZZZZ</name>
<dbReference type="Pfam" id="PF01136">
    <property type="entry name" value="Peptidase_U32"/>
    <property type="match status" value="1"/>
</dbReference>
<dbReference type="EMBL" id="AUZZ01005278">
    <property type="protein sequence ID" value="EQD50232.1"/>
    <property type="molecule type" value="Genomic_DNA"/>
</dbReference>
<dbReference type="GO" id="GO:0008233">
    <property type="term" value="F:peptidase activity"/>
    <property type="evidence" value="ECO:0007669"/>
    <property type="project" value="UniProtKB-KW"/>
</dbReference>
<reference evidence="1" key="2">
    <citation type="journal article" date="2014" name="ISME J.">
        <title>Microbial stratification in low pH oxic and suboxic macroscopic growths along an acid mine drainage.</title>
        <authorList>
            <person name="Mendez-Garcia C."/>
            <person name="Mesa V."/>
            <person name="Sprenger R.R."/>
            <person name="Richter M."/>
            <person name="Diez M.S."/>
            <person name="Solano J."/>
            <person name="Bargiela R."/>
            <person name="Golyshina O.V."/>
            <person name="Manteca A."/>
            <person name="Ramos J.L."/>
            <person name="Gallego J.R."/>
            <person name="Llorente I."/>
            <person name="Martins Dos Santos V.A."/>
            <person name="Jensen O.N."/>
            <person name="Pelaez A.I."/>
            <person name="Sanchez J."/>
            <person name="Ferrer M."/>
        </authorList>
    </citation>
    <scope>NUCLEOTIDE SEQUENCE</scope>
</reference>
<gene>
    <name evidence="1" type="ORF">B2A_07377</name>
</gene>
<dbReference type="AlphaFoldDB" id="T1A014"/>
<dbReference type="PANTHER" id="PTHR30217:SF11">
    <property type="entry name" value="UBIQUINONE BIOSYNTHESIS PROTEIN UBIV"/>
    <property type="match status" value="1"/>
</dbReference>